<proteinExistence type="predicted"/>
<gene>
    <name evidence="2" type="primary">wzy</name>
</gene>
<keyword evidence="1" id="KW-0812">Transmembrane</keyword>
<keyword evidence="1" id="KW-0472">Membrane</keyword>
<dbReference type="NCBIfam" id="TIGR04370">
    <property type="entry name" value="glyco_rpt_poly"/>
    <property type="match status" value="1"/>
</dbReference>
<feature type="transmembrane region" description="Helical" evidence="1">
    <location>
        <begin position="29"/>
        <end position="46"/>
    </location>
</feature>
<reference evidence="3" key="2">
    <citation type="submission" date="2014-07" db="EMBL/GenBank/DDBJ databases">
        <title>High prevalence of genotype 6E (putative 'serotype 6E') among non-invasive Streptococcus pneumoniae isolates previously assigned to serotype 6B in northern Japan.</title>
        <authorList>
            <person name="Kawaguchiya M."/>
            <person name="Urushibara N."/>
            <person name="Kobayashi N."/>
        </authorList>
    </citation>
    <scope>NUCLEOTIDE SEQUENCE</scope>
    <source>
        <strain evidence="3">SRP205</strain>
    </source>
</reference>
<dbReference type="AlphaFoldDB" id="G3GG77"/>
<evidence type="ECO:0000256" key="1">
    <source>
        <dbReference type="SAM" id="Phobius"/>
    </source>
</evidence>
<dbReference type="RefSeq" id="WP_050966461.1">
    <property type="nucleotide sequence ID" value="NZ_FWWB01000034.1"/>
</dbReference>
<accession>G3GG77</accession>
<organism evidence="2">
    <name type="scientific">Streptococcus pneumoniae</name>
    <dbReference type="NCBI Taxonomy" id="1313"/>
    <lineage>
        <taxon>Bacteria</taxon>
        <taxon>Bacillati</taxon>
        <taxon>Bacillota</taxon>
        <taxon>Bacilli</taxon>
        <taxon>Lactobacillales</taxon>
        <taxon>Streptococcaceae</taxon>
        <taxon>Streptococcus</taxon>
    </lineage>
</organism>
<feature type="transmembrane region" description="Helical" evidence="1">
    <location>
        <begin position="243"/>
        <end position="265"/>
    </location>
</feature>
<feature type="transmembrane region" description="Helical" evidence="1">
    <location>
        <begin position="407"/>
        <end position="432"/>
    </location>
</feature>
<feature type="transmembrane region" description="Helical" evidence="1">
    <location>
        <begin position="6"/>
        <end position="22"/>
    </location>
</feature>
<feature type="transmembrane region" description="Helical" evidence="1">
    <location>
        <begin position="190"/>
        <end position="206"/>
    </location>
</feature>
<dbReference type="EMBL" id="KM114239">
    <property type="protein sequence ID" value="AIT59736.1"/>
    <property type="molecule type" value="Genomic_DNA"/>
</dbReference>
<keyword evidence="1" id="KW-1133">Transmembrane helix</keyword>
<sequence>MLLNFLFIFIFLLIIITFILFEGDLFQPAVILTLAYFISIASALVNRNVWGTELHFKTFGLILLGVATFIIVSLLTKLSYKPKVEGISYKELKEINPSKIIYGILLILNLVMLFLYIHEIQKVVLFSGRGFSNITDLISNYRYLSYYSNEVEDRVSGMINQLAKIIPATTFVSLYIFINNYFITNQIKKNFIYLIPIAIFFVYAIISGGRLPLIRLVIGTLLILYIYSVYGSHKSQLTRSFKMITRSLFAFLMLIVLFFLLKFVLGRSSQEDFISYITRYMGGSIQLFDLFVIDPIRRNKELGAETFSGIYEMLAKLGFDNNIIKGLEWRISPNYYSLGNVYTAIRRYYSDFGVIGIVICQSFTAWLYTLGYEKIRHHSLVTNGQRFRLILLAASFYPLFLNSIEDVFYISMVTIGYGIQIVIFYLVFWVLLKVQVDFNKGKLRINR</sequence>
<evidence type="ECO:0000313" key="2">
    <source>
        <dbReference type="EMBL" id="AEO88528.1"/>
    </source>
</evidence>
<name>G3GG77_STREE</name>
<feature type="transmembrane region" description="Helical" evidence="1">
    <location>
        <begin position="58"/>
        <end position="80"/>
    </location>
</feature>
<dbReference type="EMBL" id="JF911504">
    <property type="protein sequence ID" value="AEO88528.1"/>
    <property type="molecule type" value="Genomic_DNA"/>
</dbReference>
<feature type="transmembrane region" description="Helical" evidence="1">
    <location>
        <begin position="100"/>
        <end position="117"/>
    </location>
</feature>
<protein>
    <submittedName>
        <fullName evidence="2">Oligosaccharide repeat unit polymerase</fullName>
    </submittedName>
</protein>
<evidence type="ECO:0000313" key="3">
    <source>
        <dbReference type="EMBL" id="AIT59736.1"/>
    </source>
</evidence>
<feature type="transmembrane region" description="Helical" evidence="1">
    <location>
        <begin position="212"/>
        <end position="231"/>
    </location>
</feature>
<feature type="transmembrane region" description="Helical" evidence="1">
    <location>
        <begin position="158"/>
        <end position="178"/>
    </location>
</feature>
<feature type="transmembrane region" description="Helical" evidence="1">
    <location>
        <begin position="352"/>
        <end position="372"/>
    </location>
</feature>
<reference evidence="2" key="1">
    <citation type="journal article" date="2011" name="PLoS ONE">
        <title>Sequence Diversity within the Capsular Genes of Streptococcus pneumoniae Serogroup 6 and 19.</title>
        <authorList>
            <person name="Elberse K.E."/>
            <person name="Witteveen S."/>
            <person name="van der Heide H."/>
            <person name="van de Pol I."/>
            <person name="Schot C."/>
            <person name="van der Ende A."/>
            <person name="Berbers G."/>
            <person name="Schouls L."/>
        </authorList>
    </citation>
    <scope>NUCLEOTIDE SEQUENCE</scope>
</reference>